<dbReference type="Proteomes" id="UP001338582">
    <property type="component" value="Chromosome 2"/>
</dbReference>
<dbReference type="AlphaFoldDB" id="A0AAX4H6M5"/>
<evidence type="ECO:0000256" key="1">
    <source>
        <dbReference type="SAM" id="MobiDB-lite"/>
    </source>
</evidence>
<feature type="compositionally biased region" description="Basic and acidic residues" evidence="1">
    <location>
        <begin position="224"/>
        <end position="234"/>
    </location>
</feature>
<sequence>MVETLNDKEQLVAALNRCKASLASVDEMLDRAGGPQLDRTTQLVAKKKFILDSVAVNAAHYTVQSAKLAQKGEFVELTVIPYNQKLAHLTRLDSQVQALNKQLQSLKKNMSLPGLVLSPRTLLQVSERFVSEDTPKESLLLEEIYSLSPDLELPHVNYSEFKQLVDLEARKRLLLQIKYELLLRVKSQAQRDQRHWSQLNSRITAFVQGELGGMLREIGQVRRDESQKDLKFEGQEQDDTSRGGSRSGSPEEEAKAGHEAAVDEDSTMVY</sequence>
<reference evidence="2 3" key="1">
    <citation type="submission" date="2023-10" db="EMBL/GenBank/DDBJ databases">
        <title>Draft Genome Sequence of Candida saopaulonensis from a very Premature Infant with Sepsis.</title>
        <authorList>
            <person name="Ning Y."/>
            <person name="Dai R."/>
            <person name="Xiao M."/>
            <person name="Xu Y."/>
            <person name="Yan Q."/>
            <person name="Zhang L."/>
        </authorList>
    </citation>
    <scope>NUCLEOTIDE SEQUENCE [LARGE SCALE GENOMIC DNA]</scope>
    <source>
        <strain evidence="2 3">19XY460</strain>
    </source>
</reference>
<evidence type="ECO:0000313" key="2">
    <source>
        <dbReference type="EMBL" id="WPK24242.1"/>
    </source>
</evidence>
<dbReference type="RefSeq" id="XP_062876625.1">
    <property type="nucleotide sequence ID" value="XM_063020555.1"/>
</dbReference>
<evidence type="ECO:0000313" key="3">
    <source>
        <dbReference type="Proteomes" id="UP001338582"/>
    </source>
</evidence>
<evidence type="ECO:0008006" key="4">
    <source>
        <dbReference type="Google" id="ProtNLM"/>
    </source>
</evidence>
<accession>A0AAX4H6M5</accession>
<gene>
    <name evidence="2" type="ORF">PUMCH_001509</name>
</gene>
<dbReference type="KEGG" id="asau:88172574"/>
<protein>
    <recommendedName>
        <fullName evidence="4">THO complex subunit 5</fullName>
    </recommendedName>
</protein>
<name>A0AAX4H6M5_9ASCO</name>
<organism evidence="2 3">
    <name type="scientific">Australozyma saopauloensis</name>
    <dbReference type="NCBI Taxonomy" id="291208"/>
    <lineage>
        <taxon>Eukaryota</taxon>
        <taxon>Fungi</taxon>
        <taxon>Dikarya</taxon>
        <taxon>Ascomycota</taxon>
        <taxon>Saccharomycotina</taxon>
        <taxon>Pichiomycetes</taxon>
        <taxon>Metschnikowiaceae</taxon>
        <taxon>Australozyma</taxon>
    </lineage>
</organism>
<feature type="region of interest" description="Disordered" evidence="1">
    <location>
        <begin position="224"/>
        <end position="270"/>
    </location>
</feature>
<keyword evidence="3" id="KW-1185">Reference proteome</keyword>
<feature type="compositionally biased region" description="Basic and acidic residues" evidence="1">
    <location>
        <begin position="252"/>
        <end position="261"/>
    </location>
</feature>
<dbReference type="GeneID" id="88172574"/>
<proteinExistence type="predicted"/>
<dbReference type="EMBL" id="CP138895">
    <property type="protein sequence ID" value="WPK24242.1"/>
    <property type="molecule type" value="Genomic_DNA"/>
</dbReference>